<dbReference type="PROSITE" id="PS51671">
    <property type="entry name" value="ACT"/>
    <property type="match status" value="1"/>
</dbReference>
<evidence type="ECO:0000313" key="5">
    <source>
        <dbReference type="Proteomes" id="UP001501570"/>
    </source>
</evidence>
<dbReference type="InterPro" id="IPR000182">
    <property type="entry name" value="GNAT_dom"/>
</dbReference>
<gene>
    <name evidence="4" type="ORF">GCM10023322_15730</name>
</gene>
<evidence type="ECO:0000259" key="3">
    <source>
        <dbReference type="PROSITE" id="PS51671"/>
    </source>
</evidence>
<comment type="caution">
    <text evidence="4">The sequence shown here is derived from an EMBL/GenBank/DDBJ whole genome shotgun (WGS) entry which is preliminary data.</text>
</comment>
<dbReference type="SUPFAM" id="SSF55729">
    <property type="entry name" value="Acyl-CoA N-acyltransferases (Nat)"/>
    <property type="match status" value="1"/>
</dbReference>
<protein>
    <submittedName>
        <fullName evidence="4">GNAT family N-acetyltransferase</fullName>
    </submittedName>
</protein>
<feature type="region of interest" description="Disordered" evidence="1">
    <location>
        <begin position="335"/>
        <end position="357"/>
    </location>
</feature>
<dbReference type="InterPro" id="IPR045865">
    <property type="entry name" value="ACT-like_dom_sf"/>
</dbReference>
<organism evidence="4 5">
    <name type="scientific">Rugosimonospora acidiphila</name>
    <dbReference type="NCBI Taxonomy" id="556531"/>
    <lineage>
        <taxon>Bacteria</taxon>
        <taxon>Bacillati</taxon>
        <taxon>Actinomycetota</taxon>
        <taxon>Actinomycetes</taxon>
        <taxon>Micromonosporales</taxon>
        <taxon>Micromonosporaceae</taxon>
        <taxon>Rugosimonospora</taxon>
    </lineage>
</organism>
<dbReference type="InterPro" id="IPR016181">
    <property type="entry name" value="Acyl_CoA_acyltransferase"/>
</dbReference>
<dbReference type="Pfam" id="PF00583">
    <property type="entry name" value="Acetyltransf_1"/>
    <property type="match status" value="1"/>
</dbReference>
<sequence length="357" mass="37568">MTLWRVRATVDDRPGYLSVLTASLALRSVNILSVQVHATEAGAVDDFLIDAPDALTEADLLAAVAKGRGRDAWVGRADVRGLVDTQTQLLGVATRLVAEQDELGVALAGLLGGATVSWHPQDCPAGRDFGEGLMRLPDPAGGTLLVRRDEPPFTPAEFARAHALVDLAGAVLRRATSRWQLLLPGGDELTVRRAGLQDAEAVAALYAECSRPSRHGGYPRTGRSAATALRRRLEAPDGMVLIAEAEPEGRVIGMAEIFRDGTEADVALLVAEAYRGRGVGGALLRRAARLAAGDGVEALHAYGRPDNLAMVRTMGRLGRPLHQVLDGPLLSVTADLRPDLGPGPSTEPNPALPGITG</sequence>
<dbReference type="RefSeq" id="WP_345627482.1">
    <property type="nucleotide sequence ID" value="NZ_BAABJQ010000004.1"/>
</dbReference>
<feature type="domain" description="ACT" evidence="3">
    <location>
        <begin position="5"/>
        <end position="79"/>
    </location>
</feature>
<dbReference type="InterPro" id="IPR002912">
    <property type="entry name" value="ACT_dom"/>
</dbReference>
<dbReference type="Gene3D" id="3.40.630.30">
    <property type="match status" value="1"/>
</dbReference>
<feature type="domain" description="N-acetyltransferase" evidence="2">
    <location>
        <begin position="189"/>
        <end position="341"/>
    </location>
</feature>
<proteinExistence type="predicted"/>
<evidence type="ECO:0000259" key="2">
    <source>
        <dbReference type="PROSITE" id="PS51186"/>
    </source>
</evidence>
<dbReference type="PANTHER" id="PTHR43072">
    <property type="entry name" value="N-ACETYLTRANSFERASE"/>
    <property type="match status" value="1"/>
</dbReference>
<reference evidence="5" key="1">
    <citation type="journal article" date="2019" name="Int. J. Syst. Evol. Microbiol.">
        <title>The Global Catalogue of Microorganisms (GCM) 10K type strain sequencing project: providing services to taxonomists for standard genome sequencing and annotation.</title>
        <authorList>
            <consortium name="The Broad Institute Genomics Platform"/>
            <consortium name="The Broad Institute Genome Sequencing Center for Infectious Disease"/>
            <person name="Wu L."/>
            <person name="Ma J."/>
        </authorList>
    </citation>
    <scope>NUCLEOTIDE SEQUENCE [LARGE SCALE GENOMIC DNA]</scope>
    <source>
        <strain evidence="5">JCM 18304</strain>
    </source>
</reference>
<name>A0ABP9RMH1_9ACTN</name>
<dbReference type="EMBL" id="BAABJQ010000004">
    <property type="protein sequence ID" value="GAA5181335.1"/>
    <property type="molecule type" value="Genomic_DNA"/>
</dbReference>
<dbReference type="SUPFAM" id="SSF55021">
    <property type="entry name" value="ACT-like"/>
    <property type="match status" value="1"/>
</dbReference>
<dbReference type="PANTHER" id="PTHR43072:SF60">
    <property type="entry name" value="L-2,4-DIAMINOBUTYRIC ACID ACETYLTRANSFERASE"/>
    <property type="match status" value="1"/>
</dbReference>
<keyword evidence="5" id="KW-1185">Reference proteome</keyword>
<dbReference type="Proteomes" id="UP001501570">
    <property type="component" value="Unassembled WGS sequence"/>
</dbReference>
<evidence type="ECO:0000313" key="4">
    <source>
        <dbReference type="EMBL" id="GAA5181335.1"/>
    </source>
</evidence>
<dbReference type="CDD" id="cd02116">
    <property type="entry name" value="ACT"/>
    <property type="match status" value="1"/>
</dbReference>
<dbReference type="PROSITE" id="PS51186">
    <property type="entry name" value="GNAT"/>
    <property type="match status" value="1"/>
</dbReference>
<evidence type="ECO:0000256" key="1">
    <source>
        <dbReference type="SAM" id="MobiDB-lite"/>
    </source>
</evidence>
<accession>A0ABP9RMH1</accession>